<feature type="region of interest" description="Disordered" evidence="1">
    <location>
        <begin position="176"/>
        <end position="224"/>
    </location>
</feature>
<feature type="compositionally biased region" description="Basic and acidic residues" evidence="1">
    <location>
        <begin position="387"/>
        <end position="409"/>
    </location>
</feature>
<accession>A0A9Q1G4G7</accession>
<organism evidence="2 3">
    <name type="scientific">Synaphobranchus kaupii</name>
    <name type="common">Kaup's arrowtooth eel</name>
    <dbReference type="NCBI Taxonomy" id="118154"/>
    <lineage>
        <taxon>Eukaryota</taxon>
        <taxon>Metazoa</taxon>
        <taxon>Chordata</taxon>
        <taxon>Craniata</taxon>
        <taxon>Vertebrata</taxon>
        <taxon>Euteleostomi</taxon>
        <taxon>Actinopterygii</taxon>
        <taxon>Neopterygii</taxon>
        <taxon>Teleostei</taxon>
        <taxon>Anguilliformes</taxon>
        <taxon>Synaphobranchidae</taxon>
        <taxon>Synaphobranchus</taxon>
    </lineage>
</organism>
<feature type="compositionally biased region" description="Low complexity" evidence="1">
    <location>
        <begin position="337"/>
        <end position="346"/>
    </location>
</feature>
<gene>
    <name evidence="2" type="ORF">SKAU_G00054060</name>
</gene>
<feature type="region of interest" description="Disordered" evidence="1">
    <location>
        <begin position="334"/>
        <end position="421"/>
    </location>
</feature>
<evidence type="ECO:0000256" key="1">
    <source>
        <dbReference type="SAM" id="MobiDB-lite"/>
    </source>
</evidence>
<feature type="region of interest" description="Disordered" evidence="1">
    <location>
        <begin position="1"/>
        <end position="111"/>
    </location>
</feature>
<dbReference type="Proteomes" id="UP001152622">
    <property type="component" value="Chromosome 2"/>
</dbReference>
<dbReference type="EMBL" id="JAINUF010000002">
    <property type="protein sequence ID" value="KAJ8374826.1"/>
    <property type="molecule type" value="Genomic_DNA"/>
</dbReference>
<sequence length="421" mass="45170">MTSSSAEQRLRGENNPLQTADGPAKPIQSLRASGAHEGQRWHFGAFGGTAKTRFARGSGPCEPAAPKPADGKHRARQQTAEEGGGGGEVSEKGNEGKERRSKAKRVGGERGTGGCVRRCVVRAPPFVWDALLMLAGGERGGVGWGGCSGVSDQRVRGLQRAPRRFIDSVTGPQDMLPQEEWRQSALGGGGRAGSRDRVREEKGLTSAHEELKKPRCPPRPTSRQLQAQAVLPTTKQNKAAFLLHTTSLALRAAGVRRLTTARSLARRRESGVPCRLRHAAEPVPGMRDKSRRQAFPWARPAPQRNGYWPQCSDGEARYTGGVCDARRVRSLNHGCQRRAPPASAVTRPRRPRAATGGDVGGDLAQPPSLPSAEPLREKVVSGQGGGRGEKSLKAYEPVDKDTRKLHCAETAESPESATSID</sequence>
<proteinExistence type="predicted"/>
<protein>
    <submittedName>
        <fullName evidence="2">Uncharacterized protein</fullName>
    </submittedName>
</protein>
<comment type="caution">
    <text evidence="2">The sequence shown here is derived from an EMBL/GenBank/DDBJ whole genome shotgun (WGS) entry which is preliminary data.</text>
</comment>
<evidence type="ECO:0000313" key="2">
    <source>
        <dbReference type="EMBL" id="KAJ8374826.1"/>
    </source>
</evidence>
<feature type="compositionally biased region" description="Basic and acidic residues" evidence="1">
    <location>
        <begin position="89"/>
        <end position="98"/>
    </location>
</feature>
<evidence type="ECO:0000313" key="3">
    <source>
        <dbReference type="Proteomes" id="UP001152622"/>
    </source>
</evidence>
<dbReference type="AlphaFoldDB" id="A0A9Q1G4G7"/>
<name>A0A9Q1G4G7_SYNKA</name>
<feature type="compositionally biased region" description="Basic and acidic residues" evidence="1">
    <location>
        <begin position="193"/>
        <end position="213"/>
    </location>
</feature>
<keyword evidence="3" id="KW-1185">Reference proteome</keyword>
<reference evidence="2" key="1">
    <citation type="journal article" date="2023" name="Science">
        <title>Genome structures resolve the early diversification of teleost fishes.</title>
        <authorList>
            <person name="Parey E."/>
            <person name="Louis A."/>
            <person name="Montfort J."/>
            <person name="Bouchez O."/>
            <person name="Roques C."/>
            <person name="Iampietro C."/>
            <person name="Lluch J."/>
            <person name="Castinel A."/>
            <person name="Donnadieu C."/>
            <person name="Desvignes T."/>
            <person name="Floi Bucao C."/>
            <person name="Jouanno E."/>
            <person name="Wen M."/>
            <person name="Mejri S."/>
            <person name="Dirks R."/>
            <person name="Jansen H."/>
            <person name="Henkel C."/>
            <person name="Chen W.J."/>
            <person name="Zahm M."/>
            <person name="Cabau C."/>
            <person name="Klopp C."/>
            <person name="Thompson A.W."/>
            <person name="Robinson-Rechavi M."/>
            <person name="Braasch I."/>
            <person name="Lecointre G."/>
            <person name="Bobe J."/>
            <person name="Postlethwait J.H."/>
            <person name="Berthelot C."/>
            <person name="Roest Crollius H."/>
            <person name="Guiguen Y."/>
        </authorList>
    </citation>
    <scope>NUCLEOTIDE SEQUENCE</scope>
    <source>
        <strain evidence="2">WJC10195</strain>
    </source>
</reference>